<keyword evidence="7" id="KW-1185">Reference proteome</keyword>
<name>A0A7T1TA32_9ACTN</name>
<dbReference type="Gene3D" id="3.40.50.720">
    <property type="entry name" value="NAD(P)-binding Rossmann-like Domain"/>
    <property type="match status" value="1"/>
</dbReference>
<dbReference type="Pfam" id="PF00106">
    <property type="entry name" value="adh_short"/>
    <property type="match status" value="1"/>
</dbReference>
<dbReference type="InterPro" id="IPR020904">
    <property type="entry name" value="Sc_DH/Rdtase_CS"/>
</dbReference>
<dbReference type="PRINTS" id="PR00080">
    <property type="entry name" value="SDRFAMILY"/>
</dbReference>
<dbReference type="PROSITE" id="PS00061">
    <property type="entry name" value="ADH_SHORT"/>
    <property type="match status" value="1"/>
</dbReference>
<dbReference type="Proteomes" id="UP000595046">
    <property type="component" value="Chromosome"/>
</dbReference>
<feature type="compositionally biased region" description="Gly residues" evidence="4">
    <location>
        <begin position="25"/>
        <end position="40"/>
    </location>
</feature>
<dbReference type="SUPFAM" id="SSF51735">
    <property type="entry name" value="NAD(P)-binding Rossmann-fold domains"/>
    <property type="match status" value="1"/>
</dbReference>
<dbReference type="CDD" id="cd05233">
    <property type="entry name" value="SDR_c"/>
    <property type="match status" value="1"/>
</dbReference>
<dbReference type="AlphaFoldDB" id="A0A7T1TA32"/>
<sequence>MPQRREVPVVVGLAGDGSEAQRTGGVSGGGRGPGTAGGARPGADTEAVVVAGPRAEALGHDVHRVVELRVRGGAAAADLALEALVVRQLPSDGDGFAVQAAVGLVRIGGEPGPQHDGVGQRVTRGHTEGEGVFVDAGRVELRRCVCGPGKVGPEGECHGRRRPGQQSATAQFPCGRTVFAVCARRLRHTSDCTVRERHAAVRHATAGCPFDGGPSSDRTSAAAGARTLPPMTNDETTRTALVTGAGSGIGRAVALELAAAGWPVTLAGRRAGPLEETARLIGGRAGAARADVVPTDVTDPEAVAALFASVHESSGRLDLLFNNAGTFGPTVPLEEISPAEWRGVVDVNLTGAFLCAQAAFRLMKDQRPQGGRIINNGSISAHVPRPGSVAYTATKHAVTGLTKSLSLDGRPYGIACGQIDIGNAATEMTARMQQGVPQADGTTRPEPVMDAADVARTVVQMAALPLEANVQFATVMATAMPYIGRG</sequence>
<dbReference type="EMBL" id="CP048882">
    <property type="protein sequence ID" value="QPP09123.1"/>
    <property type="molecule type" value="Genomic_DNA"/>
</dbReference>
<evidence type="ECO:0000256" key="2">
    <source>
        <dbReference type="ARBA" id="ARBA00023002"/>
    </source>
</evidence>
<feature type="region of interest" description="Disordered" evidence="4">
    <location>
        <begin position="210"/>
        <end position="233"/>
    </location>
</feature>
<organism evidence="6 7">
    <name type="scientific">Streptomyces bathyalis</name>
    <dbReference type="NCBI Taxonomy" id="2710756"/>
    <lineage>
        <taxon>Bacteria</taxon>
        <taxon>Bacillati</taxon>
        <taxon>Actinomycetota</taxon>
        <taxon>Actinomycetes</taxon>
        <taxon>Kitasatosporales</taxon>
        <taxon>Streptomycetaceae</taxon>
        <taxon>Streptomyces</taxon>
    </lineage>
</organism>
<evidence type="ECO:0000256" key="3">
    <source>
        <dbReference type="RuleBase" id="RU000363"/>
    </source>
</evidence>
<keyword evidence="2" id="KW-0560">Oxidoreductase</keyword>
<reference evidence="7" key="1">
    <citation type="submission" date="2020-02" db="EMBL/GenBank/DDBJ databases">
        <title>Streptomyces sp. ASO4wet.</title>
        <authorList>
            <person name="Risdian C."/>
            <person name="Landwehr W."/>
            <person name="Schupp P."/>
            <person name="Wink J."/>
        </authorList>
    </citation>
    <scope>NUCLEOTIDE SEQUENCE [LARGE SCALE GENOMIC DNA]</scope>
    <source>
        <strain evidence="7">ASO4wet</strain>
    </source>
</reference>
<feature type="region of interest" description="Disordered" evidence="4">
    <location>
        <begin position="13"/>
        <end position="43"/>
    </location>
</feature>
<protein>
    <submittedName>
        <fullName evidence="6">SDR family oxidoreductase</fullName>
    </submittedName>
</protein>
<proteinExistence type="inferred from homology"/>
<dbReference type="FunFam" id="3.40.50.720:FF:000084">
    <property type="entry name" value="Short-chain dehydrogenase reductase"/>
    <property type="match status" value="1"/>
</dbReference>
<dbReference type="PANTHER" id="PTHR43669:SF12">
    <property type="entry name" value="BLR5618 PROTEIN"/>
    <property type="match status" value="1"/>
</dbReference>
<dbReference type="InterPro" id="IPR002347">
    <property type="entry name" value="SDR_fam"/>
</dbReference>
<dbReference type="SMART" id="SM00822">
    <property type="entry name" value="PKS_KR"/>
    <property type="match status" value="1"/>
</dbReference>
<evidence type="ECO:0000313" key="7">
    <source>
        <dbReference type="Proteomes" id="UP000595046"/>
    </source>
</evidence>
<dbReference type="KEGG" id="sbat:G4Z16_24970"/>
<dbReference type="InterPro" id="IPR057326">
    <property type="entry name" value="KR_dom"/>
</dbReference>
<evidence type="ECO:0000313" key="6">
    <source>
        <dbReference type="EMBL" id="QPP09123.1"/>
    </source>
</evidence>
<dbReference type="InterPro" id="IPR036291">
    <property type="entry name" value="NAD(P)-bd_dom_sf"/>
</dbReference>
<dbReference type="GO" id="GO:0016491">
    <property type="term" value="F:oxidoreductase activity"/>
    <property type="evidence" value="ECO:0007669"/>
    <property type="project" value="UniProtKB-KW"/>
</dbReference>
<gene>
    <name evidence="6" type="ORF">G4Z16_24970</name>
</gene>
<dbReference type="PRINTS" id="PR00081">
    <property type="entry name" value="GDHRDH"/>
</dbReference>
<evidence type="ECO:0000256" key="1">
    <source>
        <dbReference type="ARBA" id="ARBA00006484"/>
    </source>
</evidence>
<feature type="domain" description="Ketoreductase" evidence="5">
    <location>
        <begin position="238"/>
        <end position="422"/>
    </location>
</feature>
<accession>A0A7T1TA32</accession>
<evidence type="ECO:0000259" key="5">
    <source>
        <dbReference type="SMART" id="SM00822"/>
    </source>
</evidence>
<comment type="similarity">
    <text evidence="1 3">Belongs to the short-chain dehydrogenases/reductases (SDR) family.</text>
</comment>
<dbReference type="PANTHER" id="PTHR43669">
    <property type="entry name" value="5-KETO-D-GLUCONATE 5-REDUCTASE"/>
    <property type="match status" value="1"/>
</dbReference>
<evidence type="ECO:0000256" key="4">
    <source>
        <dbReference type="SAM" id="MobiDB-lite"/>
    </source>
</evidence>